<dbReference type="AlphaFoldDB" id="A0A0F4LF85"/>
<accession>A0A0F4LF85</accession>
<dbReference type="EMBL" id="JXLI01000011">
    <property type="protein sequence ID" value="KJY56231.1"/>
    <property type="molecule type" value="Genomic_DNA"/>
</dbReference>
<dbReference type="RefSeq" id="WP_046325267.1">
    <property type="nucleotide sequence ID" value="NZ_JBHTMT010000005.1"/>
</dbReference>
<name>A0A0F4LF85_9LACO</name>
<evidence type="ECO:0000313" key="2">
    <source>
        <dbReference type="Proteomes" id="UP000033531"/>
    </source>
</evidence>
<dbReference type="HOGENOM" id="CLU_006229_4_5_9"/>
<dbReference type="Pfam" id="PF13177">
    <property type="entry name" value="DNA_pol3_delta2"/>
    <property type="match status" value="1"/>
</dbReference>
<reference evidence="1 2" key="1">
    <citation type="submission" date="2015-01" db="EMBL/GenBank/DDBJ databases">
        <title>Comparative genomics of the lactic acid bacteria isolated from the honey bee gut.</title>
        <authorList>
            <person name="Ellegaard K.M."/>
            <person name="Tamarit D."/>
            <person name="Javelind E."/>
            <person name="Olofsson T."/>
            <person name="Andersson S.G."/>
            <person name="Vasquez A."/>
        </authorList>
    </citation>
    <scope>NUCLEOTIDE SEQUENCE [LARGE SCALE GENOMIC DNA]</scope>
    <source>
        <strain evidence="1 2">Hma8</strain>
    </source>
</reference>
<dbReference type="Proteomes" id="UP000033531">
    <property type="component" value="Unassembled WGS sequence"/>
</dbReference>
<comment type="caution">
    <text evidence="1">The sequence shown here is derived from an EMBL/GenBank/DDBJ whole genome shotgun (WGS) entry which is preliminary data.</text>
</comment>
<dbReference type="PANTHER" id="PTHR11669">
    <property type="entry name" value="REPLICATION FACTOR C / DNA POLYMERASE III GAMMA-TAU SUBUNIT"/>
    <property type="match status" value="1"/>
</dbReference>
<dbReference type="Gene3D" id="3.40.50.300">
    <property type="entry name" value="P-loop containing nucleotide triphosphate hydrolases"/>
    <property type="match status" value="1"/>
</dbReference>
<evidence type="ECO:0000313" key="1">
    <source>
        <dbReference type="EMBL" id="KJY56231.1"/>
    </source>
</evidence>
<dbReference type="InterPro" id="IPR050238">
    <property type="entry name" value="DNA_Rep/Repair_Clamp_Loader"/>
</dbReference>
<dbReference type="PATRIC" id="fig|1218507.3.peg.1493"/>
<dbReference type="PANTHER" id="PTHR11669:SF8">
    <property type="entry name" value="DNA POLYMERASE III SUBUNIT DELTA"/>
    <property type="match status" value="1"/>
</dbReference>
<proteinExistence type="predicted"/>
<dbReference type="InterPro" id="IPR027417">
    <property type="entry name" value="P-loop_NTPase"/>
</dbReference>
<sequence length="286" mass="32558">MSVNIKEAGQKQTELLRQAFEQNKLAHSYLFVDANEIQALNTAYWLACLFNCSGSKKPDGTCQNCRQIISGNHPDVLLVKPEGKQTLGIDQVRILKEELAKSPVQSSVRFFFINEAQKLTLPAANALLNLLEEPIAPVVTILITNNTDQILPTIRSRTQIINFANNDKENGKSAELLANGFSPSEVSELEDTTKLDKDTKYFYQEMIEHNSLALVIAHQLAEIARSKSEQNYILFLLKKWAQEELENNHQDDGARMLKYLLEIDKMQYSNVSFRNLLDFLALQWKR</sequence>
<organism evidence="1 2">
    <name type="scientific">Lactobacillus melliventris</name>
    <dbReference type="NCBI Taxonomy" id="1218507"/>
    <lineage>
        <taxon>Bacteria</taxon>
        <taxon>Bacillati</taxon>
        <taxon>Bacillota</taxon>
        <taxon>Bacilli</taxon>
        <taxon>Lactobacillales</taxon>
        <taxon>Lactobacillaceae</taxon>
        <taxon>Lactobacillus</taxon>
    </lineage>
</organism>
<dbReference type="GO" id="GO:0006261">
    <property type="term" value="P:DNA-templated DNA replication"/>
    <property type="evidence" value="ECO:0007669"/>
    <property type="project" value="TreeGrafter"/>
</dbReference>
<dbReference type="STRING" id="1218507.JF74_13110"/>
<dbReference type="OrthoDB" id="9810148at2"/>
<dbReference type="SUPFAM" id="SSF52540">
    <property type="entry name" value="P-loop containing nucleoside triphosphate hydrolases"/>
    <property type="match status" value="1"/>
</dbReference>
<gene>
    <name evidence="1" type="ORF">JF74_13110</name>
</gene>
<protein>
    <submittedName>
        <fullName evidence="1">DNA polymerase III, delta subunit</fullName>
    </submittedName>
</protein>